<dbReference type="GO" id="GO:0005634">
    <property type="term" value="C:nucleus"/>
    <property type="evidence" value="ECO:0007669"/>
    <property type="project" value="TreeGrafter"/>
</dbReference>
<accession>A0AAD6YUB0</accession>
<dbReference type="GO" id="GO:0016301">
    <property type="term" value="F:kinase activity"/>
    <property type="evidence" value="ECO:0007669"/>
    <property type="project" value="UniProtKB-KW"/>
</dbReference>
<proteinExistence type="predicted"/>
<name>A0AAD6YUB0_9AGAR</name>
<gene>
    <name evidence="3" type="ORF">GGX14DRAFT_581763</name>
</gene>
<dbReference type="GO" id="GO:0006307">
    <property type="term" value="P:DNA alkylation repair"/>
    <property type="evidence" value="ECO:0007669"/>
    <property type="project" value="InterPro"/>
</dbReference>
<keyword evidence="3" id="KW-0418">Kinase</keyword>
<dbReference type="EMBL" id="JARJCW010000001">
    <property type="protein sequence ID" value="KAJ7229991.1"/>
    <property type="molecule type" value="Genomic_DNA"/>
</dbReference>
<sequence>MSLSRSWLRVDSEIPHSCHPNYKGQHPELRKRIKDFQQKILCSANEIQGLDQSILVDPRRLHFTIGVMALSTTESPDNPDAPQSRTISEAIALLYSLAPEINQITRQPVLLTLDKMGVLKTKGQQAGVLYVGPSDESSENASKVNLIFNLLTQRFRQEGFISDPFRPAVLHCTLINASHRKPRRIPRAFSYREIFGLATVDTTSAAPADPEQSHQLSASVPSPAPADRAIRVDFGTWLASEIQLCKMGSHGPENEYVSCASIPLGGN</sequence>
<dbReference type="AlphaFoldDB" id="A0AAD6YUB0"/>
<reference evidence="3" key="1">
    <citation type="submission" date="2023-03" db="EMBL/GenBank/DDBJ databases">
        <title>Massive genome expansion in bonnet fungi (Mycena s.s.) driven by repeated elements and novel gene families across ecological guilds.</title>
        <authorList>
            <consortium name="Lawrence Berkeley National Laboratory"/>
            <person name="Harder C.B."/>
            <person name="Miyauchi S."/>
            <person name="Viragh M."/>
            <person name="Kuo A."/>
            <person name="Thoen E."/>
            <person name="Andreopoulos B."/>
            <person name="Lu D."/>
            <person name="Skrede I."/>
            <person name="Drula E."/>
            <person name="Henrissat B."/>
            <person name="Morin E."/>
            <person name="Kohler A."/>
            <person name="Barry K."/>
            <person name="LaButti K."/>
            <person name="Morin E."/>
            <person name="Salamov A."/>
            <person name="Lipzen A."/>
            <person name="Mereny Z."/>
            <person name="Hegedus B."/>
            <person name="Baldrian P."/>
            <person name="Stursova M."/>
            <person name="Weitz H."/>
            <person name="Taylor A."/>
            <person name="Grigoriev I.V."/>
            <person name="Nagy L.G."/>
            <person name="Martin F."/>
            <person name="Kauserud H."/>
        </authorList>
    </citation>
    <scope>NUCLEOTIDE SEQUENCE</scope>
    <source>
        <strain evidence="3">9144</strain>
    </source>
</reference>
<comment type="caution">
    <text evidence="3">The sequence shown here is derived from an EMBL/GenBank/DDBJ whole genome shotgun (WGS) entry which is preliminary data.</text>
</comment>
<keyword evidence="4" id="KW-1185">Reference proteome</keyword>
<dbReference type="InterPro" id="IPR019510">
    <property type="entry name" value="AKAP7-like_phosphoesterase"/>
</dbReference>
<feature type="domain" description="A-kinase anchor protein 7-like phosphoesterase" evidence="2">
    <location>
        <begin position="27"/>
        <end position="264"/>
    </location>
</feature>
<organism evidence="3 4">
    <name type="scientific">Mycena pura</name>
    <dbReference type="NCBI Taxonomy" id="153505"/>
    <lineage>
        <taxon>Eukaryota</taxon>
        <taxon>Fungi</taxon>
        <taxon>Dikarya</taxon>
        <taxon>Basidiomycota</taxon>
        <taxon>Agaricomycotina</taxon>
        <taxon>Agaricomycetes</taxon>
        <taxon>Agaricomycetidae</taxon>
        <taxon>Agaricales</taxon>
        <taxon>Marasmiineae</taxon>
        <taxon>Mycenaceae</taxon>
        <taxon>Mycena</taxon>
    </lineage>
</organism>
<dbReference type="PANTHER" id="PTHR13360:SF1">
    <property type="entry name" value="ACTIVATING SIGNAL COINTEGRATOR 1 COMPLEX SUBUNIT 1"/>
    <property type="match status" value="1"/>
</dbReference>
<evidence type="ECO:0000256" key="1">
    <source>
        <dbReference type="SAM" id="MobiDB-lite"/>
    </source>
</evidence>
<dbReference type="PANTHER" id="PTHR13360">
    <property type="entry name" value="ACTIVATING SIGNAL COINTEGRATOR 1 COMPLEX SUBUNIT 1"/>
    <property type="match status" value="1"/>
</dbReference>
<evidence type="ECO:0000313" key="3">
    <source>
        <dbReference type="EMBL" id="KAJ7229991.1"/>
    </source>
</evidence>
<dbReference type="InterPro" id="IPR009210">
    <property type="entry name" value="ASCC1"/>
</dbReference>
<dbReference type="Gene3D" id="3.90.1140.10">
    <property type="entry name" value="Cyclic phosphodiesterase"/>
    <property type="match status" value="1"/>
</dbReference>
<keyword evidence="3" id="KW-0808">Transferase</keyword>
<feature type="region of interest" description="Disordered" evidence="1">
    <location>
        <begin position="203"/>
        <end position="224"/>
    </location>
</feature>
<evidence type="ECO:0000259" key="2">
    <source>
        <dbReference type="Pfam" id="PF10469"/>
    </source>
</evidence>
<protein>
    <submittedName>
        <fullName evidence="3">Kinase A anchor protein</fullName>
    </submittedName>
</protein>
<evidence type="ECO:0000313" key="4">
    <source>
        <dbReference type="Proteomes" id="UP001219525"/>
    </source>
</evidence>
<dbReference type="GO" id="GO:0006355">
    <property type="term" value="P:regulation of DNA-templated transcription"/>
    <property type="evidence" value="ECO:0007669"/>
    <property type="project" value="TreeGrafter"/>
</dbReference>
<dbReference type="Pfam" id="PF10469">
    <property type="entry name" value="AKAP7_NLS"/>
    <property type="match status" value="1"/>
</dbReference>
<dbReference type="Proteomes" id="UP001219525">
    <property type="component" value="Unassembled WGS sequence"/>
</dbReference>